<keyword evidence="3" id="KW-1185">Reference proteome</keyword>
<organism evidence="2 3">
    <name type="scientific">Candidatus Regiella insecticola 5.15</name>
    <dbReference type="NCBI Taxonomy" id="1005043"/>
    <lineage>
        <taxon>Bacteria</taxon>
        <taxon>Pseudomonadati</taxon>
        <taxon>Pseudomonadota</taxon>
        <taxon>Gammaproteobacteria</taxon>
        <taxon>Enterobacterales</taxon>
        <taxon>Enterobacteriaceae</taxon>
        <taxon>aphid secondary symbionts</taxon>
        <taxon>Candidatus Regiella</taxon>
    </lineage>
</organism>
<feature type="region of interest" description="Disordered" evidence="1">
    <location>
        <begin position="1"/>
        <end position="29"/>
    </location>
</feature>
<dbReference type="AlphaFoldDB" id="G2GX63"/>
<sequence>TRAEHVQDNTSSQKMTVKTNDHENSTTPS</sequence>
<feature type="compositionally biased region" description="Basic and acidic residues" evidence="1">
    <location>
        <begin position="19"/>
        <end position="29"/>
    </location>
</feature>
<feature type="non-terminal residue" evidence="2">
    <location>
        <position position="1"/>
    </location>
</feature>
<proteinExistence type="predicted"/>
<dbReference type="Proteomes" id="UP000004116">
    <property type="component" value="Unassembled WGS sequence"/>
</dbReference>
<gene>
    <name evidence="2" type="ORF">Rin_00003520</name>
</gene>
<evidence type="ECO:0000313" key="2">
    <source>
        <dbReference type="EMBL" id="EGY29679.1"/>
    </source>
</evidence>
<name>G2GX63_9ENTR</name>
<dbReference type="EMBL" id="AGCA01000068">
    <property type="protein sequence ID" value="EGY29679.1"/>
    <property type="molecule type" value="Genomic_DNA"/>
</dbReference>
<evidence type="ECO:0000256" key="1">
    <source>
        <dbReference type="SAM" id="MobiDB-lite"/>
    </source>
</evidence>
<accession>G2GX63</accession>
<feature type="compositionally biased region" description="Polar residues" evidence="1">
    <location>
        <begin position="8"/>
        <end position="18"/>
    </location>
</feature>
<protein>
    <submittedName>
        <fullName evidence="2">Uncharacterized protein</fullName>
    </submittedName>
</protein>
<reference evidence="2 3" key="1">
    <citation type="journal article" date="2012" name="Genome Res.">
        <title>Genomic basis of endosymbiont-conferred protection against an insect parasitoid.</title>
        <authorList>
            <person name="Hansen A.K."/>
            <person name="Vorburger C."/>
            <person name="Moran N.A."/>
        </authorList>
    </citation>
    <scope>NUCLEOTIDE SEQUENCE [LARGE SCALE GENOMIC DNA]</scope>
    <source>
        <strain evidence="3">R5.15</strain>
    </source>
</reference>
<comment type="caution">
    <text evidence="2">The sequence shown here is derived from an EMBL/GenBank/DDBJ whole genome shotgun (WGS) entry which is preliminary data.</text>
</comment>
<evidence type="ECO:0000313" key="3">
    <source>
        <dbReference type="Proteomes" id="UP000004116"/>
    </source>
</evidence>